<name>A0ABM1SLH2_LIMPO</name>
<proteinExistence type="predicted"/>
<dbReference type="RefSeq" id="XP_022244478.1">
    <property type="nucleotide sequence ID" value="XM_022388770.1"/>
</dbReference>
<dbReference type="GeneID" id="111086331"/>
<protein>
    <submittedName>
        <fullName evidence="3">Uncharacterized protein LOC111086331</fullName>
    </submittedName>
</protein>
<dbReference type="Proteomes" id="UP000694941">
    <property type="component" value="Unplaced"/>
</dbReference>
<feature type="region of interest" description="Disordered" evidence="1">
    <location>
        <begin position="1"/>
        <end position="66"/>
    </location>
</feature>
<feature type="compositionally biased region" description="Basic residues" evidence="1">
    <location>
        <begin position="1"/>
        <end position="10"/>
    </location>
</feature>
<evidence type="ECO:0000313" key="3">
    <source>
        <dbReference type="RefSeq" id="XP_022244478.1"/>
    </source>
</evidence>
<reference evidence="3" key="1">
    <citation type="submission" date="2025-08" db="UniProtKB">
        <authorList>
            <consortium name="RefSeq"/>
        </authorList>
    </citation>
    <scope>IDENTIFICATION</scope>
    <source>
        <tissue evidence="3">Muscle</tissue>
    </source>
</reference>
<evidence type="ECO:0000313" key="2">
    <source>
        <dbReference type="Proteomes" id="UP000694941"/>
    </source>
</evidence>
<feature type="compositionally biased region" description="Low complexity" evidence="1">
    <location>
        <begin position="54"/>
        <end position="65"/>
    </location>
</feature>
<organism evidence="2 3">
    <name type="scientific">Limulus polyphemus</name>
    <name type="common">Atlantic horseshoe crab</name>
    <dbReference type="NCBI Taxonomy" id="6850"/>
    <lineage>
        <taxon>Eukaryota</taxon>
        <taxon>Metazoa</taxon>
        <taxon>Ecdysozoa</taxon>
        <taxon>Arthropoda</taxon>
        <taxon>Chelicerata</taxon>
        <taxon>Merostomata</taxon>
        <taxon>Xiphosura</taxon>
        <taxon>Limulidae</taxon>
        <taxon>Limulus</taxon>
    </lineage>
</organism>
<feature type="compositionally biased region" description="Polar residues" evidence="1">
    <location>
        <begin position="22"/>
        <end position="31"/>
    </location>
</feature>
<gene>
    <name evidence="3" type="primary">LOC111086331</name>
</gene>
<feature type="region of interest" description="Disordered" evidence="1">
    <location>
        <begin position="155"/>
        <end position="198"/>
    </location>
</feature>
<sequence>MQRTRLHSRKVCPPSAVHRQKAQPQLSLSCSRKNDSDSEQEPDIITGNSLLEESQSTDSVCSQSSFHDSEEKVASLLNRSKKWKQPDRQNVEENDFTLLTKSSDDNINKSSLQYSPSWRNSLEGLTSESFLEARDCVTKRHSLRKQEIEAKLQEEQRHKHVTLEKPAKRTPEPLSLLLTNHKKEPQREALLSKECRKH</sequence>
<evidence type="ECO:0000256" key="1">
    <source>
        <dbReference type="SAM" id="MobiDB-lite"/>
    </source>
</evidence>
<feature type="compositionally biased region" description="Basic and acidic residues" evidence="1">
    <location>
        <begin position="155"/>
        <end position="171"/>
    </location>
</feature>
<keyword evidence="2" id="KW-1185">Reference proteome</keyword>
<accession>A0ABM1SLH2</accession>
<feature type="compositionally biased region" description="Basic and acidic residues" evidence="1">
    <location>
        <begin position="181"/>
        <end position="198"/>
    </location>
</feature>